<evidence type="ECO:0000313" key="2">
    <source>
        <dbReference type="Proteomes" id="UP000297280"/>
    </source>
</evidence>
<comment type="caution">
    <text evidence="1">The sequence shown here is derived from an EMBL/GenBank/DDBJ whole genome shotgun (WGS) entry which is preliminary data.</text>
</comment>
<dbReference type="AlphaFoldDB" id="A0A4Z1KBM4"/>
<dbReference type="Proteomes" id="UP000297280">
    <property type="component" value="Unassembled WGS sequence"/>
</dbReference>
<keyword evidence="2" id="KW-1185">Reference proteome</keyword>
<organism evidence="1 2">
    <name type="scientific">Botrytis porri</name>
    <dbReference type="NCBI Taxonomy" id="87229"/>
    <lineage>
        <taxon>Eukaryota</taxon>
        <taxon>Fungi</taxon>
        <taxon>Dikarya</taxon>
        <taxon>Ascomycota</taxon>
        <taxon>Pezizomycotina</taxon>
        <taxon>Leotiomycetes</taxon>
        <taxon>Helotiales</taxon>
        <taxon>Sclerotiniaceae</taxon>
        <taxon>Botrytis</taxon>
    </lineage>
</organism>
<name>A0A4Z1KBM4_9HELO</name>
<reference evidence="1 2" key="1">
    <citation type="submission" date="2017-12" db="EMBL/GenBank/DDBJ databases">
        <title>Comparative genomics of Botrytis spp.</title>
        <authorList>
            <person name="Valero-Jimenez C.A."/>
            <person name="Tapia P."/>
            <person name="Veloso J."/>
            <person name="Silva-Moreno E."/>
            <person name="Staats M."/>
            <person name="Valdes J.H."/>
            <person name="Van Kan J.A.L."/>
        </authorList>
    </citation>
    <scope>NUCLEOTIDE SEQUENCE [LARGE SCALE GENOMIC DNA]</scope>
    <source>
        <strain evidence="1 2">MUCL3349</strain>
    </source>
</reference>
<accession>A0A4Z1KBM4</accession>
<proteinExistence type="predicted"/>
<gene>
    <name evidence="1" type="ORF">BPOR_0717g00020</name>
</gene>
<dbReference type="EMBL" id="PQXO01000716">
    <property type="protein sequence ID" value="TGO83020.1"/>
    <property type="molecule type" value="Genomic_DNA"/>
</dbReference>
<evidence type="ECO:0000313" key="1">
    <source>
        <dbReference type="EMBL" id="TGO83020.1"/>
    </source>
</evidence>
<protein>
    <submittedName>
        <fullName evidence="1">Uncharacterized protein</fullName>
    </submittedName>
</protein>
<sequence length="73" mass="8091">MVKRKNPGPAKLPVAQLTILDLQIVDSLFVVVMMKIMVHLGKPVDANAIYPAIQCNIVTQKLLSIRRSCISFT</sequence>